<sequence>MKTILFLLWNIMISIKQVGIKLFDTVTACLVLISSFEGHMRMKQTAAALPNRQMQIYDKPLPFLSLQKDSQNRPHTKWQIRYEHHKFLFRSSA</sequence>
<reference evidence="1" key="1">
    <citation type="submission" date="2020-09" db="EMBL/GenBank/DDBJ databases">
        <title>A novel bacterium of genus Paenibacillus, isolated from South China Sea.</title>
        <authorList>
            <person name="Huang H."/>
            <person name="Mo K."/>
            <person name="Hu Y."/>
        </authorList>
    </citation>
    <scope>NUCLEOTIDE SEQUENCE</scope>
    <source>
        <strain evidence="1">IB182493</strain>
    </source>
</reference>
<gene>
    <name evidence="1" type="ORF">IDH41_17490</name>
</gene>
<keyword evidence="2" id="KW-1185">Reference proteome</keyword>
<protein>
    <submittedName>
        <fullName evidence="1">Uncharacterized protein</fullName>
    </submittedName>
</protein>
<name>A0A927H6B4_9BACL</name>
<evidence type="ECO:0000313" key="2">
    <source>
        <dbReference type="Proteomes" id="UP000632125"/>
    </source>
</evidence>
<evidence type="ECO:0000313" key="1">
    <source>
        <dbReference type="EMBL" id="MBD2870376.1"/>
    </source>
</evidence>
<dbReference type="EMBL" id="JACXIY010000019">
    <property type="protein sequence ID" value="MBD2870376.1"/>
    <property type="molecule type" value="Genomic_DNA"/>
</dbReference>
<comment type="caution">
    <text evidence="1">The sequence shown here is derived from an EMBL/GenBank/DDBJ whole genome shotgun (WGS) entry which is preliminary data.</text>
</comment>
<accession>A0A927H6B4</accession>
<dbReference type="RefSeq" id="WP_190863245.1">
    <property type="nucleotide sequence ID" value="NZ_JACXIY010000019.1"/>
</dbReference>
<organism evidence="1 2">
    <name type="scientific">Paenibacillus arenilitoris</name>
    <dbReference type="NCBI Taxonomy" id="2772299"/>
    <lineage>
        <taxon>Bacteria</taxon>
        <taxon>Bacillati</taxon>
        <taxon>Bacillota</taxon>
        <taxon>Bacilli</taxon>
        <taxon>Bacillales</taxon>
        <taxon>Paenibacillaceae</taxon>
        <taxon>Paenibacillus</taxon>
    </lineage>
</organism>
<dbReference type="AlphaFoldDB" id="A0A927H6B4"/>
<dbReference type="Proteomes" id="UP000632125">
    <property type="component" value="Unassembled WGS sequence"/>
</dbReference>
<proteinExistence type="predicted"/>